<evidence type="ECO:0000256" key="1">
    <source>
        <dbReference type="ARBA" id="ARBA00004126"/>
    </source>
</evidence>
<dbReference type="PANTHER" id="PTHR12265">
    <property type="entry name" value="TRANSMEMBRANE PROTEIN 53"/>
    <property type="match status" value="1"/>
</dbReference>
<evidence type="ECO:0000313" key="8">
    <source>
        <dbReference type="EMBL" id="KAH7130417.1"/>
    </source>
</evidence>
<keyword evidence="4 7" id="KW-0472">Membrane</keyword>
<evidence type="ECO:0000256" key="4">
    <source>
        <dbReference type="ARBA" id="ARBA00023136"/>
    </source>
</evidence>
<sequence length="279" mass="31600">QSHDAIPGFTSVAPTIWECPASTNLSSTISQAESPDLILLFSWTGASGKHVSKYTRQYQFLFPMSRIMVITTSIKDLILRSSTKRQSRLLPAIGRILSYGNLNRILVHAFSEGGSNKATELAEVYRIKTGQRLPCAALCLDSTPGMPRYLRLCDALRKSLPPNPIIRWAGIAFGSLVLGGVWMIWRGFKGTENNPVTRTRGRLNDDTFWDLHAPRSYLFSRNDAIIAWQDIHEHAQESRRKGVEVFETMFESSAHCNHTVEDPTRYWFSVWLTWKQGLL</sequence>
<gene>
    <name evidence="8" type="ORF">B0J11DRAFT_392040</name>
</gene>
<proteinExistence type="predicted"/>
<evidence type="ECO:0000313" key="9">
    <source>
        <dbReference type="Proteomes" id="UP000700596"/>
    </source>
</evidence>
<keyword evidence="9" id="KW-1185">Reference proteome</keyword>
<keyword evidence="5" id="KW-0539">Nucleus</keyword>
<dbReference type="PANTHER" id="PTHR12265:SF30">
    <property type="entry name" value="TRANSMEMBRANE PROTEIN 53"/>
    <property type="match status" value="1"/>
</dbReference>
<dbReference type="Pfam" id="PF05705">
    <property type="entry name" value="DUF829"/>
    <property type="match status" value="1"/>
</dbReference>
<feature type="non-terminal residue" evidence="8">
    <location>
        <position position="1"/>
    </location>
</feature>
<protein>
    <submittedName>
        <fullName evidence="8">Uncharacterized protein</fullName>
    </submittedName>
</protein>
<dbReference type="Proteomes" id="UP000700596">
    <property type="component" value="Unassembled WGS sequence"/>
</dbReference>
<dbReference type="OrthoDB" id="77878at2759"/>
<feature type="transmembrane region" description="Helical" evidence="7">
    <location>
        <begin position="165"/>
        <end position="185"/>
    </location>
</feature>
<evidence type="ECO:0000256" key="3">
    <source>
        <dbReference type="ARBA" id="ARBA00022989"/>
    </source>
</evidence>
<dbReference type="InterPro" id="IPR008547">
    <property type="entry name" value="DUF829_TMEM53"/>
</dbReference>
<organism evidence="8 9">
    <name type="scientific">Dendryphion nanum</name>
    <dbReference type="NCBI Taxonomy" id="256645"/>
    <lineage>
        <taxon>Eukaryota</taxon>
        <taxon>Fungi</taxon>
        <taxon>Dikarya</taxon>
        <taxon>Ascomycota</taxon>
        <taxon>Pezizomycotina</taxon>
        <taxon>Dothideomycetes</taxon>
        <taxon>Pleosporomycetidae</taxon>
        <taxon>Pleosporales</taxon>
        <taxon>Torulaceae</taxon>
        <taxon>Dendryphion</taxon>
    </lineage>
</organism>
<keyword evidence="3 7" id="KW-1133">Transmembrane helix</keyword>
<evidence type="ECO:0000256" key="5">
    <source>
        <dbReference type="ARBA" id="ARBA00023242"/>
    </source>
</evidence>
<evidence type="ECO:0000256" key="2">
    <source>
        <dbReference type="ARBA" id="ARBA00022692"/>
    </source>
</evidence>
<evidence type="ECO:0000256" key="7">
    <source>
        <dbReference type="SAM" id="Phobius"/>
    </source>
</evidence>
<comment type="caution">
    <text evidence="8">The sequence shown here is derived from an EMBL/GenBank/DDBJ whole genome shotgun (WGS) entry which is preliminary data.</text>
</comment>
<keyword evidence="2 7" id="KW-0812">Transmembrane</keyword>
<accession>A0A9P9E483</accession>
<name>A0A9P9E483_9PLEO</name>
<dbReference type="EMBL" id="JAGMWT010000004">
    <property type="protein sequence ID" value="KAH7130417.1"/>
    <property type="molecule type" value="Genomic_DNA"/>
</dbReference>
<comment type="subcellular location">
    <subcellularLocation>
        <location evidence="6">Endomembrane system</location>
        <topology evidence="6">Single-pass membrane protein</topology>
    </subcellularLocation>
    <subcellularLocation>
        <location evidence="1">Nucleus membrane</location>
    </subcellularLocation>
</comment>
<dbReference type="AlphaFoldDB" id="A0A9P9E483"/>
<evidence type="ECO:0000256" key="6">
    <source>
        <dbReference type="ARBA" id="ARBA00037847"/>
    </source>
</evidence>
<reference evidence="8" key="1">
    <citation type="journal article" date="2021" name="Nat. Commun.">
        <title>Genetic determinants of endophytism in the Arabidopsis root mycobiome.</title>
        <authorList>
            <person name="Mesny F."/>
            <person name="Miyauchi S."/>
            <person name="Thiergart T."/>
            <person name="Pickel B."/>
            <person name="Atanasova L."/>
            <person name="Karlsson M."/>
            <person name="Huettel B."/>
            <person name="Barry K.W."/>
            <person name="Haridas S."/>
            <person name="Chen C."/>
            <person name="Bauer D."/>
            <person name="Andreopoulos W."/>
            <person name="Pangilinan J."/>
            <person name="LaButti K."/>
            <person name="Riley R."/>
            <person name="Lipzen A."/>
            <person name="Clum A."/>
            <person name="Drula E."/>
            <person name="Henrissat B."/>
            <person name="Kohler A."/>
            <person name="Grigoriev I.V."/>
            <person name="Martin F.M."/>
            <person name="Hacquard S."/>
        </authorList>
    </citation>
    <scope>NUCLEOTIDE SEQUENCE</scope>
    <source>
        <strain evidence="8">MPI-CAGE-CH-0243</strain>
    </source>
</reference>
<dbReference type="GO" id="GO:0031965">
    <property type="term" value="C:nuclear membrane"/>
    <property type="evidence" value="ECO:0007669"/>
    <property type="project" value="UniProtKB-SubCell"/>
</dbReference>
<feature type="non-terminal residue" evidence="8">
    <location>
        <position position="279"/>
    </location>
</feature>